<dbReference type="AlphaFoldDB" id="E3I8C8"/>
<dbReference type="HOGENOM" id="CLU_2773246_0_0_5"/>
<dbReference type="Proteomes" id="UP000001399">
    <property type="component" value="Chromosome"/>
</dbReference>
<protein>
    <submittedName>
        <fullName evidence="1">Uncharacterized protein</fullName>
    </submittedName>
</protein>
<dbReference type="EMBL" id="CP002292">
    <property type="protein sequence ID" value="ADP69753.1"/>
    <property type="molecule type" value="Genomic_DNA"/>
</dbReference>
<keyword evidence="2" id="KW-1185">Reference proteome</keyword>
<dbReference type="STRING" id="648757.Rvan_0471"/>
<dbReference type="KEGG" id="rva:Rvan_0471"/>
<evidence type="ECO:0000313" key="2">
    <source>
        <dbReference type="Proteomes" id="UP000001399"/>
    </source>
</evidence>
<evidence type="ECO:0000313" key="1">
    <source>
        <dbReference type="EMBL" id="ADP69753.1"/>
    </source>
</evidence>
<accession>E3I8C8</accession>
<gene>
    <name evidence="1" type="ordered locus">Rvan_0471</name>
</gene>
<sequence length="69" mass="7538">MRIGGDKLGVKWKTFAHWLRFEIKPIKQIVLAVALPSNELVGYQCSVSRCNIGPAEPGPMLANLASTTN</sequence>
<proteinExistence type="predicted"/>
<name>E3I8C8_RHOVT</name>
<organism evidence="1 2">
    <name type="scientific">Rhodomicrobium vannielii (strain ATCC 17100 / DSM 162 / LMG 4299 / NCIMB 10020 / ATH 3.1.1)</name>
    <dbReference type="NCBI Taxonomy" id="648757"/>
    <lineage>
        <taxon>Bacteria</taxon>
        <taxon>Pseudomonadati</taxon>
        <taxon>Pseudomonadota</taxon>
        <taxon>Alphaproteobacteria</taxon>
        <taxon>Hyphomicrobiales</taxon>
        <taxon>Hyphomicrobiaceae</taxon>
        <taxon>Rhodomicrobium</taxon>
    </lineage>
</organism>
<reference evidence="2" key="1">
    <citation type="journal article" date="2011" name="J. Bacteriol.">
        <title>Genome sequences of eight morphologically diverse alphaproteobacteria.</title>
        <authorList>
            <consortium name="US DOE Joint Genome Institute"/>
            <person name="Brown P.J."/>
            <person name="Kysela D.T."/>
            <person name="Buechlein A."/>
            <person name="Hemmerich C."/>
            <person name="Brun Y.V."/>
        </authorList>
    </citation>
    <scope>NUCLEOTIDE SEQUENCE [LARGE SCALE GENOMIC DNA]</scope>
    <source>
        <strain evidence="2">ATCC 17100 / ATH 3.1.1 / DSM 162 / LMG 4299</strain>
    </source>
</reference>